<accession>A0A0R1VEX7</accession>
<evidence type="ECO:0000256" key="2">
    <source>
        <dbReference type="ARBA" id="ARBA00022448"/>
    </source>
</evidence>
<dbReference type="STRING" id="1423750.FC89_GL002383"/>
<dbReference type="CDD" id="cd00211">
    <property type="entry name" value="PTS_IIA_fru"/>
    <property type="match status" value="1"/>
</dbReference>
<keyword evidence="2" id="KW-0813">Transport</keyword>
<evidence type="ECO:0000256" key="1">
    <source>
        <dbReference type="ARBA" id="ARBA00004496"/>
    </source>
</evidence>
<sequence length="153" mass="17094">MNISQVIKPNLVLYDLVANTKKEVINKLADLYQKTGVIQEKEAYIISVMKREEEGTTGIGDGIAIPHGQSETVKESAVVIAKLKEPVEWHSLDDLPVKYVFLLAIPDEGDQEHLKILSQLAGLLMDDDVRIQLEKSKSKVDLINIFKKGVDQL</sequence>
<evidence type="ECO:0000259" key="7">
    <source>
        <dbReference type="PROSITE" id="PS51094"/>
    </source>
</evidence>
<dbReference type="FunFam" id="3.40.930.10:FF:000009">
    <property type="entry name" value="PTS system, fructose specific IIABC component"/>
    <property type="match status" value="1"/>
</dbReference>
<keyword evidence="5" id="KW-0808">Transferase</keyword>
<evidence type="ECO:0000313" key="9">
    <source>
        <dbReference type="Proteomes" id="UP000051451"/>
    </source>
</evidence>
<dbReference type="InterPro" id="IPR004715">
    <property type="entry name" value="PTS_IIA_fruc"/>
</dbReference>
<keyword evidence="4" id="KW-0762">Sugar transport</keyword>
<comment type="caution">
    <text evidence="8">The sequence shown here is derived from an EMBL/GenBank/DDBJ whole genome shotgun (WGS) entry which is preliminary data.</text>
</comment>
<dbReference type="PROSITE" id="PS00372">
    <property type="entry name" value="PTS_EIIA_TYPE_2_HIS"/>
    <property type="match status" value="1"/>
</dbReference>
<evidence type="ECO:0000313" key="8">
    <source>
        <dbReference type="EMBL" id="KRM03981.1"/>
    </source>
</evidence>
<dbReference type="GO" id="GO:0016020">
    <property type="term" value="C:membrane"/>
    <property type="evidence" value="ECO:0007669"/>
    <property type="project" value="InterPro"/>
</dbReference>
<dbReference type="InterPro" id="IPR016152">
    <property type="entry name" value="PTrfase/Anion_transptr"/>
</dbReference>
<dbReference type="GO" id="GO:0008982">
    <property type="term" value="F:protein-N(PI)-phosphohistidine-sugar phosphotransferase activity"/>
    <property type="evidence" value="ECO:0007669"/>
    <property type="project" value="InterPro"/>
</dbReference>
<dbReference type="NCBIfam" id="TIGR00848">
    <property type="entry name" value="fruA"/>
    <property type="match status" value="1"/>
</dbReference>
<dbReference type="PATRIC" id="fig|1423750.3.peg.2426"/>
<feature type="domain" description="PTS EIIA type-2" evidence="7">
    <location>
        <begin position="5"/>
        <end position="149"/>
    </location>
</feature>
<reference evidence="8 9" key="1">
    <citation type="journal article" date="2015" name="Genome Announc.">
        <title>Expanding the biotechnology potential of lactobacilli through comparative genomics of 213 strains and associated genera.</title>
        <authorList>
            <person name="Sun Z."/>
            <person name="Harris H.M."/>
            <person name="McCann A."/>
            <person name="Guo C."/>
            <person name="Argimon S."/>
            <person name="Zhang W."/>
            <person name="Yang X."/>
            <person name="Jeffery I.B."/>
            <person name="Cooney J.C."/>
            <person name="Kagawa T.F."/>
            <person name="Liu W."/>
            <person name="Song Y."/>
            <person name="Salvetti E."/>
            <person name="Wrobel A."/>
            <person name="Rasinkangas P."/>
            <person name="Parkhill J."/>
            <person name="Rea M.C."/>
            <person name="O'Sullivan O."/>
            <person name="Ritari J."/>
            <person name="Douillard F.P."/>
            <person name="Paul Ross R."/>
            <person name="Yang R."/>
            <person name="Briner A.E."/>
            <person name="Felis G.E."/>
            <person name="de Vos W.M."/>
            <person name="Barrangou R."/>
            <person name="Klaenhammer T.R."/>
            <person name="Caufield P.W."/>
            <person name="Cui Y."/>
            <person name="Zhang H."/>
            <person name="O'Toole P.W."/>
        </authorList>
    </citation>
    <scope>NUCLEOTIDE SEQUENCE [LARGE SCALE GENOMIC DNA]</scope>
    <source>
        <strain evidence="8 9">DSM 18630</strain>
    </source>
</reference>
<dbReference type="Pfam" id="PF00359">
    <property type="entry name" value="PTS_EIIA_2"/>
    <property type="match status" value="1"/>
</dbReference>
<evidence type="ECO:0000256" key="5">
    <source>
        <dbReference type="ARBA" id="ARBA00022679"/>
    </source>
</evidence>
<dbReference type="PROSITE" id="PS51094">
    <property type="entry name" value="PTS_EIIA_TYPE_2"/>
    <property type="match status" value="1"/>
</dbReference>
<dbReference type="EMBL" id="AZGB01000030">
    <property type="protein sequence ID" value="KRM03981.1"/>
    <property type="molecule type" value="Genomic_DNA"/>
</dbReference>
<keyword evidence="6" id="KW-0598">Phosphotransferase system</keyword>
<dbReference type="Gene3D" id="3.40.930.10">
    <property type="entry name" value="Mannitol-specific EII, Chain A"/>
    <property type="match status" value="1"/>
</dbReference>
<dbReference type="GO" id="GO:0009401">
    <property type="term" value="P:phosphoenolpyruvate-dependent sugar phosphotransferase system"/>
    <property type="evidence" value="ECO:0007669"/>
    <property type="project" value="UniProtKB-KW"/>
</dbReference>
<dbReference type="GeneID" id="98320035"/>
<evidence type="ECO:0000256" key="3">
    <source>
        <dbReference type="ARBA" id="ARBA00022553"/>
    </source>
</evidence>
<protein>
    <submittedName>
        <fullName evidence="8">PTS system, fructose-specific IIA component</fullName>
    </submittedName>
</protein>
<name>A0A0R1VEX7_9LACO</name>
<evidence type="ECO:0000256" key="6">
    <source>
        <dbReference type="ARBA" id="ARBA00022683"/>
    </source>
</evidence>
<organism evidence="8 9">
    <name type="scientific">Liquorilactobacillus ghanensis DSM 18630</name>
    <dbReference type="NCBI Taxonomy" id="1423750"/>
    <lineage>
        <taxon>Bacteria</taxon>
        <taxon>Bacillati</taxon>
        <taxon>Bacillota</taxon>
        <taxon>Bacilli</taxon>
        <taxon>Lactobacillales</taxon>
        <taxon>Lactobacillaceae</taxon>
        <taxon>Liquorilactobacillus</taxon>
    </lineage>
</organism>
<proteinExistence type="predicted"/>
<evidence type="ECO:0000256" key="4">
    <source>
        <dbReference type="ARBA" id="ARBA00022597"/>
    </source>
</evidence>
<dbReference type="AlphaFoldDB" id="A0A0R1VEX7"/>
<keyword evidence="9" id="KW-1185">Reference proteome</keyword>
<dbReference type="GO" id="GO:0005737">
    <property type="term" value="C:cytoplasm"/>
    <property type="evidence" value="ECO:0007669"/>
    <property type="project" value="UniProtKB-SubCell"/>
</dbReference>
<dbReference type="InterPro" id="IPR002178">
    <property type="entry name" value="PTS_EIIA_type-2_dom"/>
</dbReference>
<dbReference type="PANTHER" id="PTHR47738">
    <property type="entry name" value="PTS SYSTEM FRUCTOSE-LIKE EIIA COMPONENT-RELATED"/>
    <property type="match status" value="1"/>
</dbReference>
<keyword evidence="3" id="KW-0597">Phosphoprotein</keyword>
<dbReference type="SUPFAM" id="SSF55804">
    <property type="entry name" value="Phoshotransferase/anion transport protein"/>
    <property type="match status" value="1"/>
</dbReference>
<gene>
    <name evidence="8" type="ORF">FC89_GL002383</name>
</gene>
<dbReference type="OrthoDB" id="95460at2"/>
<dbReference type="Proteomes" id="UP000051451">
    <property type="component" value="Unassembled WGS sequence"/>
</dbReference>
<comment type="subcellular location">
    <subcellularLocation>
        <location evidence="1">Cytoplasm</location>
    </subcellularLocation>
</comment>
<dbReference type="PANTHER" id="PTHR47738:SF2">
    <property type="entry name" value="PTS SYSTEM FRUCTOSE-LIKE EIIA COMPONENT"/>
    <property type="match status" value="1"/>
</dbReference>
<dbReference type="RefSeq" id="WP_057872723.1">
    <property type="nucleotide sequence ID" value="NZ_AZGB01000030.1"/>
</dbReference>
<dbReference type="InterPro" id="IPR051541">
    <property type="entry name" value="PTS_SugarTrans_NitroReg"/>
</dbReference>